<reference evidence="1 2" key="1">
    <citation type="submission" date="2024-05" db="EMBL/GenBank/DDBJ databases">
        <title>Genetic variation in Jamaican populations of the coffee berry borer (Hypothenemus hampei).</title>
        <authorList>
            <person name="Errbii M."/>
            <person name="Myrie A."/>
        </authorList>
    </citation>
    <scope>NUCLEOTIDE SEQUENCE [LARGE SCALE GENOMIC DNA]</scope>
    <source>
        <strain evidence="1">JA-Hopewell-2020-01-JO</strain>
        <tissue evidence="1">Whole body</tissue>
    </source>
</reference>
<evidence type="ECO:0000313" key="2">
    <source>
        <dbReference type="Proteomes" id="UP001566132"/>
    </source>
</evidence>
<name>A0ABD1E0G0_HYPHA</name>
<protein>
    <recommendedName>
        <fullName evidence="3">DDE Tnp4 domain-containing protein</fullName>
    </recommendedName>
</protein>
<comment type="caution">
    <text evidence="1">The sequence shown here is derived from an EMBL/GenBank/DDBJ whole genome shotgun (WGS) entry which is preliminary data.</text>
</comment>
<keyword evidence="2" id="KW-1185">Reference proteome</keyword>
<gene>
    <name evidence="1" type="ORF">ABEB36_015126</name>
</gene>
<dbReference type="Proteomes" id="UP001566132">
    <property type="component" value="Unassembled WGS sequence"/>
</dbReference>
<dbReference type="AlphaFoldDB" id="A0ABD1E0G0"/>
<sequence length="137" mass="15332">MDELVKETPVSKMDKVFAGTDKAFENTTFNFDVISSSVANESSDVGVQVETMFFTSKFMDFITTENDFSTATGIQSYKIFHTIVGMVQIVYGESLSNCKMTLNERIIMTYQSDLIRLLEPGDAVMTDKGFLIEELCA</sequence>
<evidence type="ECO:0008006" key="3">
    <source>
        <dbReference type="Google" id="ProtNLM"/>
    </source>
</evidence>
<organism evidence="1 2">
    <name type="scientific">Hypothenemus hampei</name>
    <name type="common">Coffee berry borer</name>
    <dbReference type="NCBI Taxonomy" id="57062"/>
    <lineage>
        <taxon>Eukaryota</taxon>
        <taxon>Metazoa</taxon>
        <taxon>Ecdysozoa</taxon>
        <taxon>Arthropoda</taxon>
        <taxon>Hexapoda</taxon>
        <taxon>Insecta</taxon>
        <taxon>Pterygota</taxon>
        <taxon>Neoptera</taxon>
        <taxon>Endopterygota</taxon>
        <taxon>Coleoptera</taxon>
        <taxon>Polyphaga</taxon>
        <taxon>Cucujiformia</taxon>
        <taxon>Curculionidae</taxon>
        <taxon>Scolytinae</taxon>
        <taxon>Hypothenemus</taxon>
    </lineage>
</organism>
<evidence type="ECO:0000313" key="1">
    <source>
        <dbReference type="EMBL" id="KAL1488168.1"/>
    </source>
</evidence>
<proteinExistence type="predicted"/>
<dbReference type="EMBL" id="JBDJPC010000015">
    <property type="protein sequence ID" value="KAL1488168.1"/>
    <property type="molecule type" value="Genomic_DNA"/>
</dbReference>
<accession>A0ABD1E0G0</accession>